<sequence>MDKPITTTKQVSDTSTSLHNPPTDRYSKPTSILALPAELWSKIGRLVIDNSKHLSTRDFKHRNSEYHQPPITRTCRILREELLPYFYATKIHIAMGADYDLGSWLRALDRETRCFIDGITTTYHASKKGKQRALLADWWRVDLMLKEVRRVGDDSALYAIRFV</sequence>
<accession>A0A9Q8PK85</accession>
<evidence type="ECO:0000313" key="3">
    <source>
        <dbReference type="Proteomes" id="UP000756132"/>
    </source>
</evidence>
<feature type="region of interest" description="Disordered" evidence="1">
    <location>
        <begin position="1"/>
        <end position="27"/>
    </location>
</feature>
<dbReference type="OrthoDB" id="3646601at2759"/>
<name>A0A9Q8PK85_PASFU</name>
<feature type="compositionally biased region" description="Polar residues" evidence="1">
    <location>
        <begin position="1"/>
        <end position="20"/>
    </location>
</feature>
<dbReference type="GeneID" id="71992606"/>
<organism evidence="2 3">
    <name type="scientific">Passalora fulva</name>
    <name type="common">Tomato leaf mold</name>
    <name type="synonym">Cladosporium fulvum</name>
    <dbReference type="NCBI Taxonomy" id="5499"/>
    <lineage>
        <taxon>Eukaryota</taxon>
        <taxon>Fungi</taxon>
        <taxon>Dikarya</taxon>
        <taxon>Ascomycota</taxon>
        <taxon>Pezizomycotina</taxon>
        <taxon>Dothideomycetes</taxon>
        <taxon>Dothideomycetidae</taxon>
        <taxon>Mycosphaerellales</taxon>
        <taxon>Mycosphaerellaceae</taxon>
        <taxon>Fulvia</taxon>
    </lineage>
</organism>
<dbReference type="AlphaFoldDB" id="A0A9Q8PK85"/>
<keyword evidence="3" id="KW-1185">Reference proteome</keyword>
<dbReference type="EMBL" id="CP090173">
    <property type="protein sequence ID" value="UJO23947.1"/>
    <property type="molecule type" value="Genomic_DNA"/>
</dbReference>
<reference evidence="2" key="2">
    <citation type="journal article" date="2022" name="Microb. Genom.">
        <title>A chromosome-scale genome assembly of the tomato pathogen Cladosporium fulvum reveals a compartmentalized genome architecture and the presence of a dispensable chromosome.</title>
        <authorList>
            <person name="Zaccaron A.Z."/>
            <person name="Chen L.H."/>
            <person name="Samaras A."/>
            <person name="Stergiopoulos I."/>
        </authorList>
    </citation>
    <scope>NUCLEOTIDE SEQUENCE</scope>
    <source>
        <strain evidence="2">Race5_Kim</strain>
    </source>
</reference>
<gene>
    <name evidence="2" type="ORF">CLAFUR5_12728</name>
</gene>
<reference evidence="2" key="1">
    <citation type="submission" date="2021-12" db="EMBL/GenBank/DDBJ databases">
        <authorList>
            <person name="Zaccaron A."/>
            <person name="Stergiopoulos I."/>
        </authorList>
    </citation>
    <scope>NUCLEOTIDE SEQUENCE</scope>
    <source>
        <strain evidence="2">Race5_Kim</strain>
    </source>
</reference>
<protein>
    <submittedName>
        <fullName evidence="2">Uncharacterized protein</fullName>
    </submittedName>
</protein>
<evidence type="ECO:0000313" key="2">
    <source>
        <dbReference type="EMBL" id="UJO23947.1"/>
    </source>
</evidence>
<dbReference type="Proteomes" id="UP000756132">
    <property type="component" value="Chromosome 11"/>
</dbReference>
<proteinExistence type="predicted"/>
<evidence type="ECO:0000256" key="1">
    <source>
        <dbReference type="SAM" id="MobiDB-lite"/>
    </source>
</evidence>
<dbReference type="KEGG" id="ffu:CLAFUR5_12728"/>
<dbReference type="RefSeq" id="XP_047768313.1">
    <property type="nucleotide sequence ID" value="XM_047911876.1"/>
</dbReference>